<reference evidence="1" key="1">
    <citation type="submission" date="2017-08" db="EMBL/GenBank/DDBJ databases">
        <authorList>
            <person name="Polle J.E."/>
            <person name="Barry K."/>
            <person name="Cushman J."/>
            <person name="Schmutz J."/>
            <person name="Tran D."/>
            <person name="Hathwaick L.T."/>
            <person name="Yim W.C."/>
            <person name="Jenkins J."/>
            <person name="Mckie-Krisberg Z.M."/>
            <person name="Prochnik S."/>
            <person name="Lindquist E."/>
            <person name="Dockter R.B."/>
            <person name="Adam C."/>
            <person name="Molina H."/>
            <person name="Bunkerborg J."/>
            <person name="Jin E."/>
            <person name="Buchheim M."/>
            <person name="Magnuson J."/>
        </authorList>
    </citation>
    <scope>NUCLEOTIDE SEQUENCE</scope>
    <source>
        <strain evidence="1">CCAP 19/18</strain>
    </source>
</reference>
<evidence type="ECO:0008006" key="3">
    <source>
        <dbReference type="Google" id="ProtNLM"/>
    </source>
</evidence>
<proteinExistence type="predicted"/>
<gene>
    <name evidence="1" type="ORF">DUNSADRAFT_5476</name>
</gene>
<evidence type="ECO:0000313" key="1">
    <source>
        <dbReference type="EMBL" id="KAF5842709.1"/>
    </source>
</evidence>
<sequence length="150" mass="17215">MSLKHGLGGIAKGLVASSKAALPTKGGAGAPIKLSPRPDKPLPLWYETWWDNGIFPGQPIVDHMYGAMPSNLTEYWYGKAWLLFGAFMGLPIWYHANYTDEFRHPMVPPQYPPEVRQVLLRSRNNSLKYDYSQPDYEEQKAKRQTFFTYF</sequence>
<dbReference type="InterPro" id="IPR038863">
    <property type="entry name" value="Put_Complex_I_su8"/>
</dbReference>
<dbReference type="Proteomes" id="UP000815325">
    <property type="component" value="Unassembled WGS sequence"/>
</dbReference>
<keyword evidence="2" id="KW-1185">Reference proteome</keyword>
<name>A0ABQ7H785_DUNSA</name>
<dbReference type="EMBL" id="MU069456">
    <property type="protein sequence ID" value="KAF5842709.1"/>
    <property type="molecule type" value="Genomic_DNA"/>
</dbReference>
<accession>A0ABQ7H785</accession>
<dbReference type="PANTHER" id="PTHR36401:SF1">
    <property type="entry name" value="NADH DEHYDROGENASE [UBIQUINONE] 1 BETA SUBCOMPLEX SUBUNIT 8, MITOCHONDRIAL"/>
    <property type="match status" value="1"/>
</dbReference>
<protein>
    <recommendedName>
        <fullName evidence="3">NADH dehydrogenase [ubiquinone] 1 beta subcomplex subunit 8, mitochondrial</fullName>
    </recommendedName>
</protein>
<evidence type="ECO:0000313" key="2">
    <source>
        <dbReference type="Proteomes" id="UP000815325"/>
    </source>
</evidence>
<dbReference type="PANTHER" id="PTHR36401">
    <property type="entry name" value="NADH DEHYDROGENASE [UBIQUINONE] 1 BETA SUBCOMPLEX SUBUNIT 8, MITOCHONDRIAL"/>
    <property type="match status" value="1"/>
</dbReference>
<organism evidence="1 2">
    <name type="scientific">Dunaliella salina</name>
    <name type="common">Green alga</name>
    <name type="synonym">Protococcus salinus</name>
    <dbReference type="NCBI Taxonomy" id="3046"/>
    <lineage>
        <taxon>Eukaryota</taxon>
        <taxon>Viridiplantae</taxon>
        <taxon>Chlorophyta</taxon>
        <taxon>core chlorophytes</taxon>
        <taxon>Chlorophyceae</taxon>
        <taxon>CS clade</taxon>
        <taxon>Chlamydomonadales</taxon>
        <taxon>Dunaliellaceae</taxon>
        <taxon>Dunaliella</taxon>
    </lineage>
</organism>
<comment type="caution">
    <text evidence="1">The sequence shown here is derived from an EMBL/GenBank/DDBJ whole genome shotgun (WGS) entry which is preliminary data.</text>
</comment>